<dbReference type="OrthoDB" id="7169664at2"/>
<dbReference type="EMBL" id="FOMB01000006">
    <property type="protein sequence ID" value="SFC52565.1"/>
    <property type="molecule type" value="Genomic_DNA"/>
</dbReference>
<dbReference type="RefSeq" id="WP_046171388.1">
    <property type="nucleotide sequence ID" value="NZ_FOMB01000006.1"/>
</dbReference>
<evidence type="ECO:0000313" key="4">
    <source>
        <dbReference type="Proteomes" id="UP000182258"/>
    </source>
</evidence>
<dbReference type="Pfam" id="PF09898">
    <property type="entry name" value="DUF2125"/>
    <property type="match status" value="1"/>
</dbReference>
<protein>
    <recommendedName>
        <fullName evidence="5">DUF2125 domain-containing protein</fullName>
    </recommendedName>
</protein>
<keyword evidence="3" id="KW-1185">Reference proteome</keyword>
<sequence>MKKRIIILGSVVVALIVLWSTAWFVLAGVVKQNIEALAFADGVTTPSLSCETLSVGGYPFRFDADCVNARIVSGDVLAEVPGIRASIRVYAPTHLLASALGPVQLNDNFTGTRNSVTWSTLEASLRLDDWRIARASISGKDVVWSDTLFGDAVIAQSPLVELHLFDIPEQLDAERQTAALALYGRAQTLAWPGLTLTDANAEVQLEMSGLPDDVRAWGDPTVLASIQQAGGKLNVVSIHATDADATLDASGELMIDPQALLEGQVSVNSSGVAERIGPMIEEPWRTLVLGTPGPDGLHTNQLNFRAGAVFSGLVPIAAVPPLY</sequence>
<dbReference type="PATRIC" id="fig|728005.3.peg.721"/>
<evidence type="ECO:0000313" key="1">
    <source>
        <dbReference type="EMBL" id="KKC32696.1"/>
    </source>
</evidence>
<dbReference type="Proteomes" id="UP000033519">
    <property type="component" value="Unassembled WGS sequence"/>
</dbReference>
<reference evidence="2 4" key="2">
    <citation type="submission" date="2016-10" db="EMBL/GenBank/DDBJ databases">
        <authorList>
            <person name="de Groot N.N."/>
        </authorList>
    </citation>
    <scope>NUCLEOTIDE SEQUENCE [LARGE SCALE GENOMIC DNA]</scope>
    <source>
        <strain evidence="2 4">CGMCC 1.10210</strain>
    </source>
</reference>
<name>A0A0F5PWC7_9HYPH</name>
<dbReference type="EMBL" id="LAPV01000129">
    <property type="protein sequence ID" value="KKC32696.1"/>
    <property type="molecule type" value="Genomic_DNA"/>
</dbReference>
<accession>A0A0F5PWC7</accession>
<dbReference type="InterPro" id="IPR018666">
    <property type="entry name" value="DUF2125"/>
</dbReference>
<dbReference type="STRING" id="728005.SAMN04488059_106113"/>
<dbReference type="AlphaFoldDB" id="A0A0F5PWC7"/>
<gene>
    <name evidence="2" type="ORF">SAMN04488059_106113</name>
    <name evidence="1" type="ORF">WH91_12790</name>
</gene>
<organism evidence="2 4">
    <name type="scientific">Devosia psychrophila</name>
    <dbReference type="NCBI Taxonomy" id="728005"/>
    <lineage>
        <taxon>Bacteria</taxon>
        <taxon>Pseudomonadati</taxon>
        <taxon>Pseudomonadota</taxon>
        <taxon>Alphaproteobacteria</taxon>
        <taxon>Hyphomicrobiales</taxon>
        <taxon>Devosiaceae</taxon>
        <taxon>Devosia</taxon>
    </lineage>
</organism>
<evidence type="ECO:0008006" key="5">
    <source>
        <dbReference type="Google" id="ProtNLM"/>
    </source>
</evidence>
<proteinExistence type="predicted"/>
<dbReference type="Proteomes" id="UP000182258">
    <property type="component" value="Unassembled WGS sequence"/>
</dbReference>
<reference evidence="1 3" key="1">
    <citation type="submission" date="2015-03" db="EMBL/GenBank/DDBJ databases">
        <authorList>
            <person name="Lepp D."/>
            <person name="Hassan Y.I."/>
            <person name="Li X.-Z."/>
            <person name="Zhou T."/>
        </authorList>
    </citation>
    <scope>NUCLEOTIDE SEQUENCE [LARGE SCALE GENOMIC DNA]</scope>
    <source>
        <strain evidence="1 3">Cr7-05</strain>
    </source>
</reference>
<evidence type="ECO:0000313" key="2">
    <source>
        <dbReference type="EMBL" id="SFC52565.1"/>
    </source>
</evidence>
<evidence type="ECO:0000313" key="3">
    <source>
        <dbReference type="Proteomes" id="UP000033519"/>
    </source>
</evidence>